<dbReference type="EMBL" id="RWHU01000004">
    <property type="protein sequence ID" value="RSK67360.1"/>
    <property type="molecule type" value="Genomic_DNA"/>
</dbReference>
<reference evidence="1 2" key="1">
    <citation type="submission" date="2018-12" db="EMBL/GenBank/DDBJ databases">
        <title>The Genome Submission of two Enterobacter spp. strains.</title>
        <authorList>
            <person name="Wu W."/>
            <person name="Wei L."/>
            <person name="Feng Y."/>
            <person name="Zong Z."/>
        </authorList>
    </citation>
    <scope>NUCLEOTIDE SEQUENCE [LARGE SCALE GENOMIC DNA]</scope>
    <source>
        <strain evidence="1 2">WCHEHu045002</strain>
    </source>
</reference>
<dbReference type="RefSeq" id="WP_125914589.1">
    <property type="nucleotide sequence ID" value="NZ_JANVEY010000005.1"/>
</dbReference>
<organism evidence="1 2">
    <name type="scientific">Enterobacter huaxiensis</name>
    <dbReference type="NCBI Taxonomy" id="2494702"/>
    <lineage>
        <taxon>Bacteria</taxon>
        <taxon>Pseudomonadati</taxon>
        <taxon>Pseudomonadota</taxon>
        <taxon>Gammaproteobacteria</taxon>
        <taxon>Enterobacterales</taxon>
        <taxon>Enterobacteriaceae</taxon>
        <taxon>Enterobacter</taxon>
    </lineage>
</organism>
<gene>
    <name evidence="1" type="ORF">EJE24_12380</name>
</gene>
<name>A0A428LR78_9ENTR</name>
<accession>A0A428LR78</accession>
<protein>
    <submittedName>
        <fullName evidence="1">Uncharacterized protein</fullName>
    </submittedName>
</protein>
<dbReference type="AlphaFoldDB" id="A0A428LR78"/>
<evidence type="ECO:0000313" key="1">
    <source>
        <dbReference type="EMBL" id="RSK67360.1"/>
    </source>
</evidence>
<dbReference type="Proteomes" id="UP000276389">
    <property type="component" value="Unassembled WGS sequence"/>
</dbReference>
<sequence>MSNNHTFYEFSELEPGVKTIDQLLAAIASEAVTAYVFGGELVRFVKGLLKMKPVIQLKNCRFAFDDGTRFVEIDGKGNVKEFAPGQVPAWFQSPGDFARGQWLVNHNFADLMTPAFISAFIERFPDVKKRREHANLLFDLQLNKLAHAAAQPAAKRIGNILGKTTKPRVTDLQSFELFSQFYARMKAAVNSDQFPTLQILTGHPSLNEAPTSLKGAVRTWFKGITGQLPPNNKRVGAGNAELFCAPIREQLQQVEEIGLEVFYQGLSRAIADAGEDALIADFTYSIH</sequence>
<proteinExistence type="predicted"/>
<evidence type="ECO:0000313" key="2">
    <source>
        <dbReference type="Proteomes" id="UP000276389"/>
    </source>
</evidence>
<comment type="caution">
    <text evidence="1">The sequence shown here is derived from an EMBL/GenBank/DDBJ whole genome shotgun (WGS) entry which is preliminary data.</text>
</comment>